<dbReference type="GO" id="GO:0008270">
    <property type="term" value="F:zinc ion binding"/>
    <property type="evidence" value="ECO:0007669"/>
    <property type="project" value="UniProtKB-KW"/>
</dbReference>
<evidence type="ECO:0000313" key="6">
    <source>
        <dbReference type="EMBL" id="MBW0530805.1"/>
    </source>
</evidence>
<evidence type="ECO:0000256" key="5">
    <source>
        <dbReference type="ARBA" id="ARBA00023242"/>
    </source>
</evidence>
<dbReference type="GO" id="GO:0005634">
    <property type="term" value="C:nucleus"/>
    <property type="evidence" value="ECO:0007669"/>
    <property type="project" value="UniProtKB-SubCell"/>
</dbReference>
<accession>A0A9Q3EWM7</accession>
<evidence type="ECO:0000256" key="4">
    <source>
        <dbReference type="ARBA" id="ARBA00022833"/>
    </source>
</evidence>
<dbReference type="InterPro" id="IPR012337">
    <property type="entry name" value="RNaseH-like_sf"/>
</dbReference>
<keyword evidence="2" id="KW-0479">Metal-binding</keyword>
<organism evidence="6 7">
    <name type="scientific">Austropuccinia psidii MF-1</name>
    <dbReference type="NCBI Taxonomy" id="1389203"/>
    <lineage>
        <taxon>Eukaryota</taxon>
        <taxon>Fungi</taxon>
        <taxon>Dikarya</taxon>
        <taxon>Basidiomycota</taxon>
        <taxon>Pucciniomycotina</taxon>
        <taxon>Pucciniomycetes</taxon>
        <taxon>Pucciniales</taxon>
        <taxon>Sphaerophragmiaceae</taxon>
        <taxon>Austropuccinia</taxon>
    </lineage>
</organism>
<reference evidence="6" key="1">
    <citation type="submission" date="2021-03" db="EMBL/GenBank/DDBJ databases">
        <title>Draft genome sequence of rust myrtle Austropuccinia psidii MF-1, a brazilian biotype.</title>
        <authorList>
            <person name="Quecine M.C."/>
            <person name="Pachon D.M.R."/>
            <person name="Bonatelli M.L."/>
            <person name="Correr F.H."/>
            <person name="Franceschini L.M."/>
            <person name="Leite T.F."/>
            <person name="Margarido G.R.A."/>
            <person name="Almeida C.A."/>
            <person name="Ferrarezi J.A."/>
            <person name="Labate C.A."/>
        </authorList>
    </citation>
    <scope>NUCLEOTIDE SEQUENCE</scope>
    <source>
        <strain evidence="6">MF-1</strain>
    </source>
</reference>
<evidence type="ECO:0000256" key="2">
    <source>
        <dbReference type="ARBA" id="ARBA00022723"/>
    </source>
</evidence>
<name>A0A9Q3EWM7_9BASI</name>
<protein>
    <submittedName>
        <fullName evidence="6">Uncharacterized protein</fullName>
    </submittedName>
</protein>
<dbReference type="PANTHER" id="PTHR46481">
    <property type="entry name" value="ZINC FINGER BED DOMAIN-CONTAINING PROTEIN 4"/>
    <property type="match status" value="1"/>
</dbReference>
<evidence type="ECO:0000313" key="7">
    <source>
        <dbReference type="Proteomes" id="UP000765509"/>
    </source>
</evidence>
<dbReference type="Proteomes" id="UP000765509">
    <property type="component" value="Unassembled WGS sequence"/>
</dbReference>
<keyword evidence="3" id="KW-0863">Zinc-finger</keyword>
<dbReference type="SUPFAM" id="SSF53098">
    <property type="entry name" value="Ribonuclease H-like"/>
    <property type="match status" value="1"/>
</dbReference>
<dbReference type="EMBL" id="AVOT02036321">
    <property type="protein sequence ID" value="MBW0530805.1"/>
    <property type="molecule type" value="Genomic_DNA"/>
</dbReference>
<sequence>MTDNASVNQKMFNEMQDLFPAFIESKKWLGCMAHTIHLAAWDDLKALSIGSPNSTQNPSQDEVSQTSISNLMEIPNDQYNQYYSIIFQIWCLVGFLKQSPQPHENLNTTVNLIYNEDKTIKGTHFLLHVCTRWNSTYQMLVRALSLIEAYDELISIPNM</sequence>
<dbReference type="PANTHER" id="PTHR46481:SF10">
    <property type="entry name" value="ZINC FINGER BED DOMAIN-CONTAINING PROTEIN 39"/>
    <property type="match status" value="1"/>
</dbReference>
<evidence type="ECO:0000256" key="1">
    <source>
        <dbReference type="ARBA" id="ARBA00004123"/>
    </source>
</evidence>
<dbReference type="InterPro" id="IPR052035">
    <property type="entry name" value="ZnF_BED_domain_contain"/>
</dbReference>
<comment type="caution">
    <text evidence="6">The sequence shown here is derived from an EMBL/GenBank/DDBJ whole genome shotgun (WGS) entry which is preliminary data.</text>
</comment>
<comment type="subcellular location">
    <subcellularLocation>
        <location evidence="1">Nucleus</location>
    </subcellularLocation>
</comment>
<dbReference type="AlphaFoldDB" id="A0A9Q3EWM7"/>
<dbReference type="OrthoDB" id="3172935at2759"/>
<keyword evidence="5" id="KW-0539">Nucleus</keyword>
<proteinExistence type="predicted"/>
<evidence type="ECO:0000256" key="3">
    <source>
        <dbReference type="ARBA" id="ARBA00022771"/>
    </source>
</evidence>
<keyword evidence="4" id="KW-0862">Zinc</keyword>
<gene>
    <name evidence="6" type="ORF">O181_070520</name>
</gene>
<keyword evidence="7" id="KW-1185">Reference proteome</keyword>